<protein>
    <recommendedName>
        <fullName evidence="3">asparagine synthase (glutamine-hydrolyzing)</fullName>
        <ecNumber evidence="3">6.3.5.4</ecNumber>
    </recommendedName>
</protein>
<comment type="pathway">
    <text evidence="1">Amino-acid biosynthesis; L-asparagine biosynthesis; L-asparagine from L-aspartate (L-Gln route): step 1/1.</text>
</comment>
<feature type="site" description="Important for beta-aspartyl-AMP intermediate formation" evidence="10">
    <location>
        <position position="364"/>
    </location>
</feature>
<dbReference type="InterPro" id="IPR051786">
    <property type="entry name" value="ASN_synthetase/amidase"/>
</dbReference>
<reference evidence="12 13" key="1">
    <citation type="journal article" date="2018" name="ISME J.">
        <title>Endosymbiont genomes yield clues of tubeworm success.</title>
        <authorList>
            <person name="Li Y."/>
            <person name="Liles M.R."/>
            <person name="Halanych K.M."/>
        </authorList>
    </citation>
    <scope>NUCLEOTIDE SEQUENCE [LARGE SCALE GENOMIC DNA]</scope>
    <source>
        <strain evidence="12">A1464</strain>
    </source>
</reference>
<keyword evidence="5 9" id="KW-0067">ATP-binding</keyword>
<dbReference type="InterPro" id="IPR001962">
    <property type="entry name" value="Asn_synthase"/>
</dbReference>
<evidence type="ECO:0000256" key="10">
    <source>
        <dbReference type="PIRSR" id="PIRSR001589-3"/>
    </source>
</evidence>
<keyword evidence="8" id="KW-0028">Amino-acid biosynthesis</keyword>
<dbReference type="SUPFAM" id="SSF52402">
    <property type="entry name" value="Adenine nucleotide alpha hydrolases-like"/>
    <property type="match status" value="1"/>
</dbReference>
<feature type="binding site" evidence="9">
    <location>
        <position position="100"/>
    </location>
    <ligand>
        <name>L-glutamine</name>
        <dbReference type="ChEBI" id="CHEBI:58359"/>
    </ligand>
</feature>
<dbReference type="GO" id="GO:0004066">
    <property type="term" value="F:asparagine synthase (glutamine-hydrolyzing) activity"/>
    <property type="evidence" value="ECO:0007669"/>
    <property type="project" value="UniProtKB-EC"/>
</dbReference>
<proteinExistence type="inferred from homology"/>
<accession>A0A370DL87</accession>
<organism evidence="12 13">
    <name type="scientific">endosymbiont of Galathealinum brachiosum</name>
    <dbReference type="NCBI Taxonomy" id="2200906"/>
    <lineage>
        <taxon>Bacteria</taxon>
        <taxon>Pseudomonadati</taxon>
        <taxon>Pseudomonadota</taxon>
        <taxon>Gammaproteobacteria</taxon>
        <taxon>sulfur-oxidizing symbionts</taxon>
    </lineage>
</organism>
<dbReference type="InterPro" id="IPR017932">
    <property type="entry name" value="GATase_2_dom"/>
</dbReference>
<dbReference type="GO" id="GO:0005829">
    <property type="term" value="C:cytosol"/>
    <property type="evidence" value="ECO:0007669"/>
    <property type="project" value="TreeGrafter"/>
</dbReference>
<evidence type="ECO:0000256" key="1">
    <source>
        <dbReference type="ARBA" id="ARBA00005187"/>
    </source>
</evidence>
<dbReference type="InterPro" id="IPR029055">
    <property type="entry name" value="Ntn_hydrolases_N"/>
</dbReference>
<dbReference type="Pfam" id="PF00733">
    <property type="entry name" value="Asn_synthase"/>
    <property type="match status" value="1"/>
</dbReference>
<dbReference type="InterPro" id="IPR033738">
    <property type="entry name" value="AsnB_N"/>
</dbReference>
<evidence type="ECO:0000313" key="13">
    <source>
        <dbReference type="Proteomes" id="UP000254266"/>
    </source>
</evidence>
<evidence type="ECO:0000256" key="9">
    <source>
        <dbReference type="PIRSR" id="PIRSR001589-2"/>
    </source>
</evidence>
<dbReference type="InterPro" id="IPR014729">
    <property type="entry name" value="Rossmann-like_a/b/a_fold"/>
</dbReference>
<dbReference type="CDD" id="cd00712">
    <property type="entry name" value="AsnB"/>
    <property type="match status" value="1"/>
</dbReference>
<keyword evidence="6 8" id="KW-0315">Glutamine amidotransferase</keyword>
<evidence type="ECO:0000256" key="8">
    <source>
        <dbReference type="PIRSR" id="PIRSR001589-1"/>
    </source>
</evidence>
<dbReference type="PROSITE" id="PS51278">
    <property type="entry name" value="GATASE_TYPE_2"/>
    <property type="match status" value="1"/>
</dbReference>
<comment type="catalytic activity">
    <reaction evidence="7">
        <text>L-aspartate + L-glutamine + ATP + H2O = L-asparagine + L-glutamate + AMP + diphosphate + H(+)</text>
        <dbReference type="Rhea" id="RHEA:12228"/>
        <dbReference type="ChEBI" id="CHEBI:15377"/>
        <dbReference type="ChEBI" id="CHEBI:15378"/>
        <dbReference type="ChEBI" id="CHEBI:29985"/>
        <dbReference type="ChEBI" id="CHEBI:29991"/>
        <dbReference type="ChEBI" id="CHEBI:30616"/>
        <dbReference type="ChEBI" id="CHEBI:33019"/>
        <dbReference type="ChEBI" id="CHEBI:58048"/>
        <dbReference type="ChEBI" id="CHEBI:58359"/>
        <dbReference type="ChEBI" id="CHEBI:456215"/>
        <dbReference type="EC" id="6.3.5.4"/>
    </reaction>
</comment>
<evidence type="ECO:0000256" key="4">
    <source>
        <dbReference type="ARBA" id="ARBA00022741"/>
    </source>
</evidence>
<dbReference type="SUPFAM" id="SSF56235">
    <property type="entry name" value="N-terminal nucleophile aminohydrolases (Ntn hydrolases)"/>
    <property type="match status" value="1"/>
</dbReference>
<evidence type="ECO:0000256" key="2">
    <source>
        <dbReference type="ARBA" id="ARBA00005752"/>
    </source>
</evidence>
<dbReference type="AlphaFoldDB" id="A0A370DL87"/>
<dbReference type="GO" id="GO:0005524">
    <property type="term" value="F:ATP binding"/>
    <property type="evidence" value="ECO:0007669"/>
    <property type="project" value="UniProtKB-KW"/>
</dbReference>
<evidence type="ECO:0000256" key="5">
    <source>
        <dbReference type="ARBA" id="ARBA00022840"/>
    </source>
</evidence>
<keyword evidence="13" id="KW-1185">Reference proteome</keyword>
<dbReference type="NCBIfam" id="TIGR01536">
    <property type="entry name" value="asn_synth_AEB"/>
    <property type="match status" value="1"/>
</dbReference>
<comment type="similarity">
    <text evidence="2">Belongs to the asparagine synthetase family.</text>
</comment>
<name>A0A370DL87_9GAMM</name>
<sequence length="637" mass="72236">MCGILSIFSTNHGISEESVKAGLDTLYHRGPDHQSFWMSNDKRVALGHTRLSIIDLNTGDQPISNSSNTVHLVANGEFYDFEEIRDDLIKKGHIFKTKSDSEIALHLYHEYGTSCLSHLRGEFAFCIWDSNNQQFFAARDRFGIKPLFYAQHNGKIYFASEIKALLSAGVPAIWDEDAYVSRAFFFRDRTLFKNIHQVPPGHFLIATNGGIRIIKYWDFDYCKTDKYTHSTDEKEIIEDIKEELNNSVKTRLRADVPVGVYLSGGIDSCAVIGMAAEHHNQPIDAFTISFDNKDYDETDLAREMADRVDAKFNSIAVNQLDLADNFSDAIWHSEALCLNSHGVAKYLLSKAVSEQGFKVVLTGEGSDEIFGGYSAFRSDMLLYNSENQDKTITQKLLNELKERNKVSSGLLLAVGKPENVEFINKMLGFEPAWLMPLAESIDRLKGLYNLSTRTNMGSLHPIHQFLSHTDVTNQIHGIEPVHASMYLLSKSALCNYVFPTLGDRMEMAHSLEGRLPLIDHKVVEKVTQLPVSLKIKGITEKYILREATKPYLIDKVYNREKHPFLAPPSILDPEDKLHQLVQDTLRGPLLKSLPFFDQRKIIKYLDDLPKLDNNMKIGAEALLMELLSLCMLQKHFH</sequence>
<feature type="active site" description="For GATase activity" evidence="8">
    <location>
        <position position="2"/>
    </location>
</feature>
<dbReference type="Gene3D" id="3.40.50.620">
    <property type="entry name" value="HUPs"/>
    <property type="match status" value="2"/>
</dbReference>
<dbReference type="Proteomes" id="UP000254266">
    <property type="component" value="Unassembled WGS sequence"/>
</dbReference>
<evidence type="ECO:0000259" key="11">
    <source>
        <dbReference type="PROSITE" id="PS51278"/>
    </source>
</evidence>
<dbReference type="EC" id="6.3.5.4" evidence="3"/>
<comment type="caution">
    <text evidence="12">The sequence shown here is derived from an EMBL/GenBank/DDBJ whole genome shotgun (WGS) entry which is preliminary data.</text>
</comment>
<gene>
    <name evidence="12" type="primary">asnB</name>
    <name evidence="12" type="ORF">DIZ80_01715</name>
</gene>
<dbReference type="PANTHER" id="PTHR43284">
    <property type="entry name" value="ASPARAGINE SYNTHETASE (GLUTAMINE-HYDROLYZING)"/>
    <property type="match status" value="1"/>
</dbReference>
<dbReference type="Pfam" id="PF13537">
    <property type="entry name" value="GATase_7"/>
    <property type="match status" value="1"/>
</dbReference>
<evidence type="ECO:0000256" key="7">
    <source>
        <dbReference type="ARBA" id="ARBA00048741"/>
    </source>
</evidence>
<evidence type="ECO:0000313" key="12">
    <source>
        <dbReference type="EMBL" id="RDH85671.1"/>
    </source>
</evidence>
<keyword evidence="4 9" id="KW-0547">Nucleotide-binding</keyword>
<evidence type="ECO:0000256" key="3">
    <source>
        <dbReference type="ARBA" id="ARBA00012737"/>
    </source>
</evidence>
<dbReference type="PIRSF" id="PIRSF001589">
    <property type="entry name" value="Asn_synthetase_glu-h"/>
    <property type="match status" value="1"/>
</dbReference>
<dbReference type="Gene3D" id="3.60.20.10">
    <property type="entry name" value="Glutamine Phosphoribosylpyrophosphate, subunit 1, domain 1"/>
    <property type="match status" value="1"/>
</dbReference>
<feature type="domain" description="Glutamine amidotransferase type-2" evidence="11">
    <location>
        <begin position="2"/>
        <end position="209"/>
    </location>
</feature>
<dbReference type="InterPro" id="IPR006426">
    <property type="entry name" value="Asn_synth_AEB"/>
</dbReference>
<evidence type="ECO:0000256" key="6">
    <source>
        <dbReference type="ARBA" id="ARBA00022962"/>
    </source>
</evidence>
<dbReference type="PANTHER" id="PTHR43284:SF1">
    <property type="entry name" value="ASPARAGINE SYNTHETASE"/>
    <property type="match status" value="1"/>
</dbReference>
<dbReference type="EMBL" id="QFXC01000003">
    <property type="protein sequence ID" value="RDH85671.1"/>
    <property type="molecule type" value="Genomic_DNA"/>
</dbReference>
<keyword evidence="8" id="KW-0061">Asparagine biosynthesis</keyword>
<dbReference type="GO" id="GO:0006529">
    <property type="term" value="P:asparagine biosynthetic process"/>
    <property type="evidence" value="ECO:0007669"/>
    <property type="project" value="UniProtKB-KW"/>
</dbReference>
<dbReference type="CDD" id="cd01991">
    <property type="entry name" value="Asn_synthase_B_C"/>
    <property type="match status" value="1"/>
</dbReference>
<feature type="binding site" evidence="9">
    <location>
        <position position="288"/>
    </location>
    <ligand>
        <name>ATP</name>
        <dbReference type="ChEBI" id="CHEBI:30616"/>
    </ligand>
</feature>